<dbReference type="AlphaFoldDB" id="A0A6I6CZ05"/>
<proteinExistence type="predicted"/>
<dbReference type="GO" id="GO:0031241">
    <property type="term" value="C:periplasmic side of cell outer membrane"/>
    <property type="evidence" value="ECO:0007669"/>
    <property type="project" value="TreeGrafter"/>
</dbReference>
<dbReference type="InterPro" id="IPR007443">
    <property type="entry name" value="LpoA"/>
</dbReference>
<feature type="region of interest" description="Disordered" evidence="2">
    <location>
        <begin position="603"/>
        <end position="648"/>
    </location>
</feature>
<reference evidence="4 5" key="1">
    <citation type="submission" date="2019-11" db="EMBL/GenBank/DDBJ databases">
        <authorList>
            <person name="Zhang J."/>
            <person name="Sun C."/>
        </authorList>
    </citation>
    <scope>NUCLEOTIDE SEQUENCE [LARGE SCALE GENOMIC DNA]</scope>
    <source>
        <strain evidence="5">sp2</strain>
    </source>
</reference>
<protein>
    <submittedName>
        <fullName evidence="4">ABC transporter substrate-binding protein</fullName>
    </submittedName>
</protein>
<keyword evidence="5" id="KW-1185">Reference proteome</keyword>
<dbReference type="PROSITE" id="PS51257">
    <property type="entry name" value="PROKAR_LIPOPROTEIN"/>
    <property type="match status" value="1"/>
</dbReference>
<name>A0A6I6CZ05_9GAMM</name>
<sequence>MPTRPRPLAHPVTRRALMASLLTLGLALGGCAQMATSPQDDQRKAAQTQVDQAISAEDPVALARARMALSQTLSGAARAEQQLGALETAIDAHELALARELYQQADTEGRWQAINARRAAIARGVGEWSAGNPDQARQTIHRIPLPLDADSERRRLILLGALEAELGNPLAAARYYAAVDDRLADDQRQENHARLWNRLTEVPTDRLRRAAEDTTDRQFAGWVQLALTYREQPGQIDRWMADHRSHPAIDSGFIEMLGAAAPVGQLTAPAATGPVAVLLPEGERYAGITREIRAGIEYARDNGALSSRELLFFDSGSDRIGANAAIEQAQRAGAALIIGPLLKDQLGALAALPADGPLAIALNTPPSGESLPVGVVSFSLSPEQDAAAVARRMWTDGHRRAAIFSADHRLGERTREAFANEFELLGGEVVDRARFASGQTDFSSELRDLLRVRTKSDDGPFQPIIRDDLDAIFLAASGDELTLVVPQLDYFGAEDLPRYGLGLAYNGNRDPRGDADKDGVIIPIAPLLLAGTAGPEHPLRITYEQAQLAGSLPRLFAFGADAAALAGRMDTLLQGGTLDGLTGELSVTATGVVERQPRWGQFRDGLIRPVDPTPGAALPDSITSPTRLPGTTSPDATMGGADQPTLTP</sequence>
<evidence type="ECO:0000313" key="4">
    <source>
        <dbReference type="EMBL" id="QGT77878.1"/>
    </source>
</evidence>
<dbReference type="InterPro" id="IPR028082">
    <property type="entry name" value="Peripla_BP_I"/>
</dbReference>
<dbReference type="RefSeq" id="WP_156227906.1">
    <property type="nucleotide sequence ID" value="NZ_CP046415.1"/>
</dbReference>
<dbReference type="GO" id="GO:0009252">
    <property type="term" value="P:peptidoglycan biosynthetic process"/>
    <property type="evidence" value="ECO:0007669"/>
    <property type="project" value="TreeGrafter"/>
</dbReference>
<accession>A0A6I6CZ05</accession>
<dbReference type="EMBL" id="CP046415">
    <property type="protein sequence ID" value="QGT77878.1"/>
    <property type="molecule type" value="Genomic_DNA"/>
</dbReference>
<feature type="signal peptide" evidence="3">
    <location>
        <begin position="1"/>
        <end position="34"/>
    </location>
</feature>
<keyword evidence="3" id="KW-0732">Signal</keyword>
<gene>
    <name evidence="4" type="ORF">GM160_02625</name>
</gene>
<dbReference type="PANTHER" id="PTHR38038:SF1">
    <property type="entry name" value="PENICILLIN-BINDING PROTEIN ACTIVATOR LPOA"/>
    <property type="match status" value="1"/>
</dbReference>
<dbReference type="Gene3D" id="3.40.50.2300">
    <property type="match status" value="2"/>
</dbReference>
<dbReference type="KEGG" id="ghl:GM160_02625"/>
<organism evidence="4 5">
    <name type="scientific">Guyparkeria halophila</name>
    <dbReference type="NCBI Taxonomy" id="47960"/>
    <lineage>
        <taxon>Bacteria</taxon>
        <taxon>Pseudomonadati</taxon>
        <taxon>Pseudomonadota</taxon>
        <taxon>Gammaproteobacteria</taxon>
        <taxon>Chromatiales</taxon>
        <taxon>Thioalkalibacteraceae</taxon>
        <taxon>Guyparkeria</taxon>
    </lineage>
</organism>
<dbReference type="Proteomes" id="UP000427716">
    <property type="component" value="Chromosome"/>
</dbReference>
<dbReference type="Gene3D" id="1.25.40.650">
    <property type="match status" value="1"/>
</dbReference>
<dbReference type="SUPFAM" id="SSF53822">
    <property type="entry name" value="Periplasmic binding protein-like I"/>
    <property type="match status" value="1"/>
</dbReference>
<dbReference type="Pfam" id="PF04348">
    <property type="entry name" value="LppC"/>
    <property type="match status" value="1"/>
</dbReference>
<dbReference type="GO" id="GO:0030234">
    <property type="term" value="F:enzyme regulator activity"/>
    <property type="evidence" value="ECO:0007669"/>
    <property type="project" value="TreeGrafter"/>
</dbReference>
<feature type="compositionally biased region" description="Polar residues" evidence="2">
    <location>
        <begin position="621"/>
        <end position="635"/>
    </location>
</feature>
<keyword evidence="1" id="KW-0472">Membrane</keyword>
<evidence type="ECO:0000256" key="3">
    <source>
        <dbReference type="SAM" id="SignalP"/>
    </source>
</evidence>
<evidence type="ECO:0000313" key="5">
    <source>
        <dbReference type="Proteomes" id="UP000427716"/>
    </source>
</evidence>
<feature type="chain" id="PRO_5026188500" evidence="3">
    <location>
        <begin position="35"/>
        <end position="648"/>
    </location>
</feature>
<evidence type="ECO:0000256" key="2">
    <source>
        <dbReference type="SAM" id="MobiDB-lite"/>
    </source>
</evidence>
<dbReference type="PANTHER" id="PTHR38038">
    <property type="entry name" value="PENICILLIN-BINDING PROTEIN ACTIVATOR LPOA"/>
    <property type="match status" value="1"/>
</dbReference>
<evidence type="ECO:0000256" key="1">
    <source>
        <dbReference type="ARBA" id="ARBA00023136"/>
    </source>
</evidence>
<dbReference type="CDD" id="cd06339">
    <property type="entry name" value="PBP1_YraM_LppC_lipoprotein-like"/>
    <property type="match status" value="1"/>
</dbReference>